<protein>
    <recommendedName>
        <fullName evidence="2">fumarate hydratase</fullName>
        <ecNumber evidence="2">4.2.1.2</ecNumber>
    </recommendedName>
</protein>
<sequence>MVLRRLAGASVGGSPSPPPPAAALLLCPALTRPISSGFREERDTFGPIRVPNDKLWGAQTQRSLQNFDIGGERERMPEPIIRAFGVLKKCAAKVNMEYGLDPAIGKAIMQAAQEVAEGQLDDHFPLVIWQTGSGTQSNMNANEVIANRADEILGHKRGEKFVHPNDHVNRSQSSNDTFPTSVEFQDIIKIGRTHTQDATPLSLGQEFSGYATQVKYGIGRIVCTLPRMSQLAQGGTAVGTGLNTKKGFDVKIAAAVAEETELPFVTAENKFEALAAHNAFVESSGAVNTISASLMKIANDIRLLGSGPRCGLGELILPENEPGSSIMPGKVNPTQCEALTMVCAQVMGNHVGVTVGGSNGHFELNVFKPMIAAGLLRSLRLLGDASVSFEKNCVRGIQANHKRISQLLHESLMLVTSLNPKIGYDNAAAVAKKAHKEGTTLKEAALSLGVLTEQEFHELVVPEKMIGPSD</sequence>
<comment type="catalytic activity">
    <reaction evidence="4">
        <text>(S)-malate = fumarate + H2O</text>
        <dbReference type="Rhea" id="RHEA:12460"/>
        <dbReference type="ChEBI" id="CHEBI:15377"/>
        <dbReference type="ChEBI" id="CHEBI:15589"/>
        <dbReference type="ChEBI" id="CHEBI:29806"/>
        <dbReference type="EC" id="4.2.1.2"/>
    </reaction>
    <physiologicalReaction direction="left-to-right" evidence="4">
        <dbReference type="Rhea" id="RHEA:12461"/>
    </physiologicalReaction>
    <physiologicalReaction direction="right-to-left" evidence="4">
        <dbReference type="Rhea" id="RHEA:12462"/>
    </physiologicalReaction>
</comment>
<evidence type="ECO:0000259" key="6">
    <source>
        <dbReference type="Pfam" id="PF10415"/>
    </source>
</evidence>
<evidence type="ECO:0000256" key="1">
    <source>
        <dbReference type="ARBA" id="ARBA00009084"/>
    </source>
</evidence>
<dbReference type="Proteomes" id="UP000479710">
    <property type="component" value="Unassembled WGS sequence"/>
</dbReference>
<evidence type="ECO:0000256" key="3">
    <source>
        <dbReference type="ARBA" id="ARBA00023239"/>
    </source>
</evidence>
<reference evidence="7 8" key="1">
    <citation type="submission" date="2019-11" db="EMBL/GenBank/DDBJ databases">
        <title>Whole genome sequence of Oryza granulata.</title>
        <authorList>
            <person name="Li W."/>
        </authorList>
    </citation>
    <scope>NUCLEOTIDE SEQUENCE [LARGE SCALE GENOMIC DNA]</scope>
    <source>
        <strain evidence="8">cv. Menghai</strain>
        <tissue evidence="7">Leaf</tissue>
    </source>
</reference>
<dbReference type="InterPro" id="IPR020557">
    <property type="entry name" value="Fumarate_lyase_CS"/>
</dbReference>
<proteinExistence type="inferred from homology"/>
<dbReference type="GO" id="GO:0006099">
    <property type="term" value="P:tricarboxylic acid cycle"/>
    <property type="evidence" value="ECO:0007669"/>
    <property type="project" value="InterPro"/>
</dbReference>
<dbReference type="EC" id="4.2.1.2" evidence="2"/>
<keyword evidence="8" id="KW-1185">Reference proteome</keyword>
<dbReference type="Gene3D" id="1.10.40.30">
    <property type="entry name" value="Fumarase/aspartase (C-terminal domain)"/>
    <property type="match status" value="1"/>
</dbReference>
<feature type="domain" description="Fumarate lyase N-terminal" evidence="5">
    <location>
        <begin position="181"/>
        <end position="348"/>
    </location>
</feature>
<dbReference type="PANTHER" id="PTHR11444">
    <property type="entry name" value="ASPARTATEAMMONIA/ARGININOSUCCINATE/ADENYLOSUCCINATE LYASE"/>
    <property type="match status" value="1"/>
</dbReference>
<dbReference type="FunFam" id="1.20.200.10:FF:000001">
    <property type="entry name" value="Fumarate hydratase, mitochondrial"/>
    <property type="match status" value="1"/>
</dbReference>
<dbReference type="FunFam" id="1.10.40.30:FF:000002">
    <property type="entry name" value="Fumarate hydratase class II"/>
    <property type="match status" value="1"/>
</dbReference>
<comment type="similarity">
    <text evidence="1">Belongs to the class-II fumarase/aspartase family. Fumarase subfamily.</text>
</comment>
<dbReference type="InterPro" id="IPR018951">
    <property type="entry name" value="Fumarase_C_C"/>
</dbReference>
<accession>A0A6G1ECM2</accession>
<evidence type="ECO:0000256" key="4">
    <source>
        <dbReference type="ARBA" id="ARBA00051302"/>
    </source>
</evidence>
<evidence type="ECO:0000256" key="2">
    <source>
        <dbReference type="ARBA" id="ARBA00012921"/>
    </source>
</evidence>
<dbReference type="InterPro" id="IPR022761">
    <property type="entry name" value="Fumarate_lyase_N"/>
</dbReference>
<name>A0A6G1ECM2_9ORYZ</name>
<dbReference type="Gene3D" id="1.10.275.10">
    <property type="entry name" value="Fumarase/aspartase (N-terminal domain)"/>
    <property type="match status" value="1"/>
</dbReference>
<evidence type="ECO:0000313" key="8">
    <source>
        <dbReference type="Proteomes" id="UP000479710"/>
    </source>
</evidence>
<feature type="domain" description="Fumarase C C-terminal" evidence="6">
    <location>
        <begin position="414"/>
        <end position="466"/>
    </location>
</feature>
<dbReference type="GO" id="GO:0006108">
    <property type="term" value="P:malate metabolic process"/>
    <property type="evidence" value="ECO:0007669"/>
    <property type="project" value="UniProtKB-ARBA"/>
</dbReference>
<dbReference type="OrthoDB" id="1738025at2759"/>
<dbReference type="HAMAP" id="MF_00743">
    <property type="entry name" value="FumaraseC"/>
    <property type="match status" value="1"/>
</dbReference>
<dbReference type="SUPFAM" id="SSF48557">
    <property type="entry name" value="L-aspartase-like"/>
    <property type="match status" value="1"/>
</dbReference>
<dbReference type="FunFam" id="1.10.275.10:FF:000001">
    <property type="entry name" value="Fumarate hydratase, mitochondrial"/>
    <property type="match status" value="1"/>
</dbReference>
<dbReference type="InterPro" id="IPR008948">
    <property type="entry name" value="L-Aspartase-like"/>
</dbReference>
<organism evidence="7 8">
    <name type="scientific">Oryza meyeriana var. granulata</name>
    <dbReference type="NCBI Taxonomy" id="110450"/>
    <lineage>
        <taxon>Eukaryota</taxon>
        <taxon>Viridiplantae</taxon>
        <taxon>Streptophyta</taxon>
        <taxon>Embryophyta</taxon>
        <taxon>Tracheophyta</taxon>
        <taxon>Spermatophyta</taxon>
        <taxon>Magnoliopsida</taxon>
        <taxon>Liliopsida</taxon>
        <taxon>Poales</taxon>
        <taxon>Poaceae</taxon>
        <taxon>BOP clade</taxon>
        <taxon>Oryzoideae</taxon>
        <taxon>Oryzeae</taxon>
        <taxon>Oryzinae</taxon>
        <taxon>Oryza</taxon>
        <taxon>Oryza meyeriana</taxon>
    </lineage>
</organism>
<dbReference type="Pfam" id="PF00206">
    <property type="entry name" value="Lyase_1"/>
    <property type="match status" value="1"/>
</dbReference>
<dbReference type="PROSITE" id="PS00163">
    <property type="entry name" value="FUMARATE_LYASES"/>
    <property type="match status" value="1"/>
</dbReference>
<dbReference type="Gene3D" id="1.20.200.10">
    <property type="entry name" value="Fumarase/aspartase (Central domain)"/>
    <property type="match status" value="1"/>
</dbReference>
<dbReference type="CDD" id="cd01362">
    <property type="entry name" value="Fumarase_classII"/>
    <property type="match status" value="1"/>
</dbReference>
<dbReference type="AlphaFoldDB" id="A0A6G1ECM2"/>
<keyword evidence="3" id="KW-0456">Lyase</keyword>
<evidence type="ECO:0000313" key="7">
    <source>
        <dbReference type="EMBL" id="KAF0921683.1"/>
    </source>
</evidence>
<dbReference type="InterPro" id="IPR000362">
    <property type="entry name" value="Fumarate_lyase_fam"/>
</dbReference>
<dbReference type="InterPro" id="IPR024083">
    <property type="entry name" value="Fumarase/histidase_N"/>
</dbReference>
<dbReference type="GO" id="GO:0006106">
    <property type="term" value="P:fumarate metabolic process"/>
    <property type="evidence" value="ECO:0007669"/>
    <property type="project" value="InterPro"/>
</dbReference>
<gene>
    <name evidence="7" type="ORF">E2562_013420</name>
</gene>
<evidence type="ECO:0000259" key="5">
    <source>
        <dbReference type="Pfam" id="PF00206"/>
    </source>
</evidence>
<dbReference type="InterPro" id="IPR005677">
    <property type="entry name" value="Fum_hydII"/>
</dbReference>
<dbReference type="GO" id="GO:0004333">
    <property type="term" value="F:fumarate hydratase activity"/>
    <property type="evidence" value="ECO:0007669"/>
    <property type="project" value="UniProtKB-EC"/>
</dbReference>
<dbReference type="Pfam" id="PF10415">
    <property type="entry name" value="FumaraseC_C"/>
    <property type="match status" value="1"/>
</dbReference>
<dbReference type="GO" id="GO:0051262">
    <property type="term" value="P:protein tetramerization"/>
    <property type="evidence" value="ECO:0007669"/>
    <property type="project" value="UniProtKB-ARBA"/>
</dbReference>
<comment type="caution">
    <text evidence="7">The sequence shown here is derived from an EMBL/GenBank/DDBJ whole genome shotgun (WGS) entry which is preliminary data.</text>
</comment>
<dbReference type="GO" id="GO:0005739">
    <property type="term" value="C:mitochondrion"/>
    <property type="evidence" value="ECO:0007669"/>
    <property type="project" value="TreeGrafter"/>
</dbReference>
<dbReference type="EMBL" id="SPHZ02000004">
    <property type="protein sequence ID" value="KAF0921683.1"/>
    <property type="molecule type" value="Genomic_DNA"/>
</dbReference>
<dbReference type="PANTHER" id="PTHR11444:SF1">
    <property type="entry name" value="FUMARATE HYDRATASE, MITOCHONDRIAL"/>
    <property type="match status" value="1"/>
</dbReference>
<dbReference type="PRINTS" id="PR00149">
    <property type="entry name" value="FUMRATELYASE"/>
</dbReference>